<dbReference type="Proteomes" id="UP000008694">
    <property type="component" value="Unassembled WGS sequence"/>
</dbReference>
<protein>
    <submittedName>
        <fullName evidence="1">Predicted protein</fullName>
    </submittedName>
</protein>
<dbReference type="HOGENOM" id="CLU_1477119_0_0_1"/>
<proteinExistence type="predicted"/>
<accession>D7MW11</accession>
<dbReference type="AlphaFoldDB" id="D7MW11"/>
<evidence type="ECO:0000313" key="1">
    <source>
        <dbReference type="EMBL" id="EFH39278.1"/>
    </source>
</evidence>
<name>D7MW11_ARALL</name>
<dbReference type="EMBL" id="GL348756">
    <property type="protein sequence ID" value="EFH39278.1"/>
    <property type="molecule type" value="Genomic_DNA"/>
</dbReference>
<dbReference type="Gramene" id="fgenesh1_pg.C_scaffold_53000004">
    <property type="protein sequence ID" value="fgenesh1_pg.C_scaffold_53000004"/>
    <property type="gene ID" value="fgenesh1_pg.C_scaffold_53000004"/>
</dbReference>
<sequence length="183" mass="20857">MVGSVSILGLHIDSRCHFDSRSQGLLSSSQRRNCPCDDDMVHLRCFSGYAGSVSNSYQWGFNANLRPSTHMESRNLIGDTCREELANDVFGLRCMIRLEYTGTKLYFIMRTMTPIQNNWYRIVRVSKLIPGATCFCWETDTDYYTNTEKEEESNVLLVQPHDEAASEKLFHTSCSQGVDNITT</sequence>
<keyword evidence="2" id="KW-1185">Reference proteome</keyword>
<reference evidence="2" key="1">
    <citation type="journal article" date="2011" name="Nat. Genet.">
        <title>The Arabidopsis lyrata genome sequence and the basis of rapid genome size change.</title>
        <authorList>
            <person name="Hu T.T."/>
            <person name="Pattyn P."/>
            <person name="Bakker E.G."/>
            <person name="Cao J."/>
            <person name="Cheng J.-F."/>
            <person name="Clark R.M."/>
            <person name="Fahlgren N."/>
            <person name="Fawcett J.A."/>
            <person name="Grimwood J."/>
            <person name="Gundlach H."/>
            <person name="Haberer G."/>
            <person name="Hollister J.D."/>
            <person name="Ossowski S."/>
            <person name="Ottilar R.P."/>
            <person name="Salamov A.A."/>
            <person name="Schneeberger K."/>
            <person name="Spannagl M."/>
            <person name="Wang X."/>
            <person name="Yang L."/>
            <person name="Nasrallah M.E."/>
            <person name="Bergelson J."/>
            <person name="Carrington J.C."/>
            <person name="Gaut B.S."/>
            <person name="Schmutz J."/>
            <person name="Mayer K.F.X."/>
            <person name="Van de Peer Y."/>
            <person name="Grigoriev I.V."/>
            <person name="Nordborg M."/>
            <person name="Weigel D."/>
            <person name="Guo Y.-L."/>
        </authorList>
    </citation>
    <scope>NUCLEOTIDE SEQUENCE [LARGE SCALE GENOMIC DNA]</scope>
    <source>
        <strain evidence="2">cv. MN47</strain>
    </source>
</reference>
<evidence type="ECO:0000313" key="2">
    <source>
        <dbReference type="Proteomes" id="UP000008694"/>
    </source>
</evidence>
<organism evidence="2">
    <name type="scientific">Arabidopsis lyrata subsp. lyrata</name>
    <name type="common">Lyre-leaved rock-cress</name>
    <dbReference type="NCBI Taxonomy" id="81972"/>
    <lineage>
        <taxon>Eukaryota</taxon>
        <taxon>Viridiplantae</taxon>
        <taxon>Streptophyta</taxon>
        <taxon>Embryophyta</taxon>
        <taxon>Tracheophyta</taxon>
        <taxon>Spermatophyta</taxon>
        <taxon>Magnoliopsida</taxon>
        <taxon>eudicotyledons</taxon>
        <taxon>Gunneridae</taxon>
        <taxon>Pentapetalae</taxon>
        <taxon>rosids</taxon>
        <taxon>malvids</taxon>
        <taxon>Brassicales</taxon>
        <taxon>Brassicaceae</taxon>
        <taxon>Camelineae</taxon>
        <taxon>Arabidopsis</taxon>
    </lineage>
</organism>
<gene>
    <name evidence="1" type="ORF">ARALYDRAFT_359210</name>
</gene>